<evidence type="ECO:0000256" key="1">
    <source>
        <dbReference type="SAM" id="MobiDB-lite"/>
    </source>
</evidence>
<keyword evidence="2" id="KW-0472">Membrane</keyword>
<reference evidence="3 4" key="1">
    <citation type="journal article" date="2018" name="Elife">
        <title>Functional genomics of lipid metabolism in the oleaginous yeast Rhodosporidium toruloides.</title>
        <authorList>
            <person name="Coradetti S.T."/>
            <person name="Pinel D."/>
            <person name="Geiselman G."/>
            <person name="Ito M."/>
            <person name="Mondo S."/>
            <person name="Reilly M.C."/>
            <person name="Cheng Y.F."/>
            <person name="Bauer S."/>
            <person name="Grigoriev I."/>
            <person name="Gladden J.M."/>
            <person name="Simmons B.A."/>
            <person name="Brem R."/>
            <person name="Arkin A.P."/>
            <person name="Skerker J.M."/>
        </authorList>
    </citation>
    <scope>NUCLEOTIDE SEQUENCE [LARGE SCALE GENOMIC DNA]</scope>
    <source>
        <strain evidence="3 4">NBRC 0880</strain>
    </source>
</reference>
<sequence length="186" mass="19877">MLLAIRPCTAVTPSTFHLVTLDFVLAILQLATLLVAFGATVPSDLDSSSSGEAGRDYGPLLGVDEEEVFDKEETGGEAGPGMRRRRRSRNGYESVEPEDEEEDGQWIGGAVDAYGPSSAKPPSPSTSSSAFSTSSSALSSSRYTRIPLIADFRLRTVWTEIARSSPSRTEVEDRGVEAMEEGRAAG</sequence>
<feature type="region of interest" description="Disordered" evidence="1">
    <location>
        <begin position="43"/>
        <end position="140"/>
    </location>
</feature>
<evidence type="ECO:0000313" key="3">
    <source>
        <dbReference type="EMBL" id="PRQ78139.1"/>
    </source>
</evidence>
<dbReference type="EMBL" id="LCTV02000001">
    <property type="protein sequence ID" value="PRQ78139.1"/>
    <property type="molecule type" value="Genomic_DNA"/>
</dbReference>
<comment type="caution">
    <text evidence="3">The sequence shown here is derived from an EMBL/GenBank/DDBJ whole genome shotgun (WGS) entry which is preliminary data.</text>
</comment>
<feature type="compositionally biased region" description="Low complexity" evidence="1">
    <location>
        <begin position="125"/>
        <end position="140"/>
    </location>
</feature>
<dbReference type="AlphaFoldDB" id="A0A2T0AJH0"/>
<dbReference type="Proteomes" id="UP000239560">
    <property type="component" value="Unassembled WGS sequence"/>
</dbReference>
<evidence type="ECO:0000313" key="4">
    <source>
        <dbReference type="Proteomes" id="UP000239560"/>
    </source>
</evidence>
<accession>A0A2T0AJH0</accession>
<organism evidence="3 4">
    <name type="scientific">Rhodotorula toruloides</name>
    <name type="common">Yeast</name>
    <name type="synonym">Rhodosporidium toruloides</name>
    <dbReference type="NCBI Taxonomy" id="5286"/>
    <lineage>
        <taxon>Eukaryota</taxon>
        <taxon>Fungi</taxon>
        <taxon>Dikarya</taxon>
        <taxon>Basidiomycota</taxon>
        <taxon>Pucciniomycotina</taxon>
        <taxon>Microbotryomycetes</taxon>
        <taxon>Sporidiobolales</taxon>
        <taxon>Sporidiobolaceae</taxon>
        <taxon>Rhodotorula</taxon>
    </lineage>
</organism>
<dbReference type="OrthoDB" id="5428737at2759"/>
<proteinExistence type="predicted"/>
<protein>
    <submittedName>
        <fullName evidence="3">Uncharacterized protein</fullName>
    </submittedName>
</protein>
<evidence type="ECO:0000256" key="2">
    <source>
        <dbReference type="SAM" id="Phobius"/>
    </source>
</evidence>
<feature type="region of interest" description="Disordered" evidence="1">
    <location>
        <begin position="163"/>
        <end position="186"/>
    </location>
</feature>
<feature type="transmembrane region" description="Helical" evidence="2">
    <location>
        <begin position="23"/>
        <end position="41"/>
    </location>
</feature>
<gene>
    <name evidence="3" type="ORF">AAT19DRAFT_9207</name>
</gene>
<keyword evidence="2" id="KW-1133">Transmembrane helix</keyword>
<keyword evidence="2" id="KW-0812">Transmembrane</keyword>
<name>A0A2T0AJH0_RHOTO</name>
<feature type="compositionally biased region" description="Basic and acidic residues" evidence="1">
    <location>
        <begin position="169"/>
        <end position="186"/>
    </location>
</feature>
<feature type="compositionally biased region" description="Acidic residues" evidence="1">
    <location>
        <begin position="95"/>
        <end position="104"/>
    </location>
</feature>